<evidence type="ECO:0000256" key="1">
    <source>
        <dbReference type="ARBA" id="ARBA00022801"/>
    </source>
</evidence>
<dbReference type="PANTHER" id="PTHR47100">
    <property type="entry name" value="DUAL SPECIFICITY PROTEIN PHOSPHATASE PHS1"/>
    <property type="match status" value="1"/>
</dbReference>
<dbReference type="EMBL" id="LSRX01000284">
    <property type="protein sequence ID" value="OLQ01693.1"/>
    <property type="molecule type" value="Genomic_DNA"/>
</dbReference>
<name>A0A1Q9E2R6_SYMMI</name>
<feature type="domain" description="Tyrosine-protein phosphatase" evidence="3">
    <location>
        <begin position="30"/>
        <end position="209"/>
    </location>
</feature>
<keyword evidence="6" id="KW-1185">Reference proteome</keyword>
<reference evidence="5 6" key="1">
    <citation type="submission" date="2016-02" db="EMBL/GenBank/DDBJ databases">
        <title>Genome analysis of coral dinoflagellate symbionts highlights evolutionary adaptations to a symbiotic lifestyle.</title>
        <authorList>
            <person name="Aranda M."/>
            <person name="Li Y."/>
            <person name="Liew Y.J."/>
            <person name="Baumgarten S."/>
            <person name="Simakov O."/>
            <person name="Wilson M."/>
            <person name="Piel J."/>
            <person name="Ashoor H."/>
            <person name="Bougouffa S."/>
            <person name="Bajic V.B."/>
            <person name="Ryu T."/>
            <person name="Ravasi T."/>
            <person name="Bayer T."/>
            <person name="Micklem G."/>
            <person name="Kim H."/>
            <person name="Bhak J."/>
            <person name="Lajeunesse T.C."/>
            <person name="Voolstra C.R."/>
        </authorList>
    </citation>
    <scope>NUCLEOTIDE SEQUENCE [LARGE SCALE GENOMIC DNA]</scope>
    <source>
        <strain evidence="5 6">CCMP2467</strain>
    </source>
</reference>
<protein>
    <submittedName>
        <fullName evidence="5">Dual specificity protein phosphatase 1</fullName>
    </submittedName>
</protein>
<accession>A0A1Q9E2R6</accession>
<dbReference type="InterPro" id="IPR000340">
    <property type="entry name" value="Dual-sp_phosphatase_cat-dom"/>
</dbReference>
<dbReference type="PROSITE" id="PS00383">
    <property type="entry name" value="TYR_PHOSPHATASE_1"/>
    <property type="match status" value="1"/>
</dbReference>
<dbReference type="InterPro" id="IPR020422">
    <property type="entry name" value="TYR_PHOSPHATASE_DUAL_dom"/>
</dbReference>
<dbReference type="OrthoDB" id="10252009at2759"/>
<dbReference type="PROSITE" id="PS50054">
    <property type="entry name" value="TYR_PHOSPHATASE_DUAL"/>
    <property type="match status" value="1"/>
</dbReference>
<keyword evidence="1" id="KW-0378">Hydrolase</keyword>
<sequence length="243" mass="27340">MLRKCRRLIIEENFMLASSSDARVTQVARNIATIDVADNITVAIEQSSVSEDIVIFSQLMLLREQRITVRVDARMTPDQERAWMSTWAGSGAGSSSEYLFQPPSDEQSELRVAHCPLFDDEPFARQHAAALLRNASTFIGQALDAGESVYVHCKHGASRSASIVVCYLMEHRAMTLLEAVSWVKDKRAKAGPNDGFLDVLLELEENLRGARSDRDEVLSVVRRKWLADYKSGRVQLNRMDRII</sequence>
<dbReference type="InterPro" id="IPR035010">
    <property type="entry name" value="PHS1"/>
</dbReference>
<dbReference type="Gene3D" id="3.90.190.10">
    <property type="entry name" value="Protein tyrosine phosphatase superfamily"/>
    <property type="match status" value="1"/>
</dbReference>
<dbReference type="PANTHER" id="PTHR47100:SF5">
    <property type="entry name" value="DUAL SPECIFICITY PROTEIN PHOSPHATASE PHS1"/>
    <property type="match status" value="1"/>
</dbReference>
<dbReference type="Pfam" id="PF00782">
    <property type="entry name" value="DSPc"/>
    <property type="match status" value="1"/>
</dbReference>
<dbReference type="InterPro" id="IPR029021">
    <property type="entry name" value="Prot-tyrosine_phosphatase-like"/>
</dbReference>
<gene>
    <name evidence="5" type="primary">DSPTP1</name>
    <name evidence="5" type="ORF">AK812_SmicGene15545</name>
</gene>
<dbReference type="InterPro" id="IPR000387">
    <property type="entry name" value="Tyr_Pase_dom"/>
</dbReference>
<dbReference type="SMART" id="SM00195">
    <property type="entry name" value="DSPc"/>
    <property type="match status" value="1"/>
</dbReference>
<evidence type="ECO:0000256" key="2">
    <source>
        <dbReference type="ARBA" id="ARBA00022912"/>
    </source>
</evidence>
<comment type="caution">
    <text evidence="5">The sequence shown here is derived from an EMBL/GenBank/DDBJ whole genome shotgun (WGS) entry which is preliminary data.</text>
</comment>
<dbReference type="GO" id="GO:0004721">
    <property type="term" value="F:phosphoprotein phosphatase activity"/>
    <property type="evidence" value="ECO:0007669"/>
    <property type="project" value="UniProtKB-KW"/>
</dbReference>
<feature type="domain" description="Tyrosine specific protein phosphatases" evidence="4">
    <location>
        <begin position="129"/>
        <end position="187"/>
    </location>
</feature>
<evidence type="ECO:0000313" key="5">
    <source>
        <dbReference type="EMBL" id="OLQ01693.1"/>
    </source>
</evidence>
<dbReference type="Proteomes" id="UP000186817">
    <property type="component" value="Unassembled WGS sequence"/>
</dbReference>
<dbReference type="GO" id="GO:0043622">
    <property type="term" value="P:cortical microtubule organization"/>
    <property type="evidence" value="ECO:0007669"/>
    <property type="project" value="InterPro"/>
</dbReference>
<dbReference type="AlphaFoldDB" id="A0A1Q9E2R6"/>
<dbReference type="InterPro" id="IPR016130">
    <property type="entry name" value="Tyr_Pase_AS"/>
</dbReference>
<organism evidence="5 6">
    <name type="scientific">Symbiodinium microadriaticum</name>
    <name type="common">Dinoflagellate</name>
    <name type="synonym">Zooxanthella microadriatica</name>
    <dbReference type="NCBI Taxonomy" id="2951"/>
    <lineage>
        <taxon>Eukaryota</taxon>
        <taxon>Sar</taxon>
        <taxon>Alveolata</taxon>
        <taxon>Dinophyceae</taxon>
        <taxon>Suessiales</taxon>
        <taxon>Symbiodiniaceae</taxon>
        <taxon>Symbiodinium</taxon>
    </lineage>
</organism>
<evidence type="ECO:0000313" key="6">
    <source>
        <dbReference type="Proteomes" id="UP000186817"/>
    </source>
</evidence>
<dbReference type="PROSITE" id="PS50056">
    <property type="entry name" value="TYR_PHOSPHATASE_2"/>
    <property type="match status" value="1"/>
</dbReference>
<keyword evidence="2" id="KW-0904">Protein phosphatase</keyword>
<evidence type="ECO:0000259" key="3">
    <source>
        <dbReference type="PROSITE" id="PS50054"/>
    </source>
</evidence>
<dbReference type="SUPFAM" id="SSF52799">
    <property type="entry name" value="(Phosphotyrosine protein) phosphatases II"/>
    <property type="match status" value="1"/>
</dbReference>
<dbReference type="CDD" id="cd14498">
    <property type="entry name" value="DSP"/>
    <property type="match status" value="1"/>
</dbReference>
<evidence type="ECO:0000259" key="4">
    <source>
        <dbReference type="PROSITE" id="PS50056"/>
    </source>
</evidence>
<proteinExistence type="predicted"/>
<dbReference type="GO" id="GO:0009737">
    <property type="term" value="P:response to abscisic acid"/>
    <property type="evidence" value="ECO:0007669"/>
    <property type="project" value="InterPro"/>
</dbReference>